<dbReference type="InterPro" id="IPR014756">
    <property type="entry name" value="Ig_E-set"/>
</dbReference>
<dbReference type="SMART" id="SM00060">
    <property type="entry name" value="FN3"/>
    <property type="match status" value="1"/>
</dbReference>
<evidence type="ECO:0000256" key="6">
    <source>
        <dbReference type="SAM" id="SignalP"/>
    </source>
</evidence>
<feature type="signal peptide" evidence="6">
    <location>
        <begin position="1"/>
        <end position="27"/>
    </location>
</feature>
<feature type="compositionally biased region" description="Low complexity" evidence="5">
    <location>
        <begin position="318"/>
        <end position="344"/>
    </location>
</feature>
<sequence length="388" mass="41022">MKAFMKIGTCALLVGAIGLGGAAAANAHGYVGNEKSDVLSRALMPGNTNLGPVQYEPQSVEGPKGFTLDPATGGPADGKIASAGTSLAANLDQQSPDRWKENQAAIGSTLKIGWKYTAAHKTSEWRYYITKTGWDQNSPLTRAQLQPLATIKHDGSAAPQNTAHEIKLPAGHTGDHVIVAVWDIADTTNAFYNIIDLHISGDAQPEDPKPEEPQPEEPIGPDTIAPTAPTHVHSMGVTQNTVDLMWGDSSDNVGVDHYQIQRATSGGTFSPAGTTKDTSFRDTGLQADTTYSYRVIAVDAAGNKSQPSGIFSITTDKAPTNPENPGTPEEPTNPENPANPGTPAWNTTGTYAKGDIVTHNGNQYIAVQAHTGNGDPNWINALSLWKKI</sequence>
<dbReference type="InterPro" id="IPR036116">
    <property type="entry name" value="FN3_sf"/>
</dbReference>
<feature type="chain" id="PRO_5046160291" evidence="6">
    <location>
        <begin position="28"/>
        <end position="388"/>
    </location>
</feature>
<evidence type="ECO:0000256" key="2">
    <source>
        <dbReference type="ARBA" id="ARBA00022801"/>
    </source>
</evidence>
<dbReference type="InterPro" id="IPR051024">
    <property type="entry name" value="GlcNAc_Chitin_IntDeg"/>
</dbReference>
<protein>
    <submittedName>
        <fullName evidence="8">Lytic polysaccharide monooxygenase</fullName>
    </submittedName>
</protein>
<keyword evidence="9" id="KW-1185">Reference proteome</keyword>
<feature type="region of interest" description="Disordered" evidence="5">
    <location>
        <begin position="201"/>
        <end position="230"/>
    </location>
</feature>
<organism evidence="8 9">
    <name type="scientific">Paenarthrobacter nicotinovorans</name>
    <name type="common">Arthrobacter nicotinovorans</name>
    <dbReference type="NCBI Taxonomy" id="29320"/>
    <lineage>
        <taxon>Bacteria</taxon>
        <taxon>Bacillati</taxon>
        <taxon>Actinomycetota</taxon>
        <taxon>Actinomycetes</taxon>
        <taxon>Micrococcales</taxon>
        <taxon>Micrococcaceae</taxon>
        <taxon>Paenarthrobacter</taxon>
    </lineage>
</organism>
<feature type="region of interest" description="Disordered" evidence="5">
    <location>
        <begin position="307"/>
        <end position="349"/>
    </location>
</feature>
<evidence type="ECO:0000313" key="9">
    <source>
        <dbReference type="Proteomes" id="UP001448614"/>
    </source>
</evidence>
<dbReference type="Pfam" id="PF03067">
    <property type="entry name" value="LPMO_10"/>
    <property type="match status" value="1"/>
</dbReference>
<dbReference type="InterPro" id="IPR036573">
    <property type="entry name" value="CBM_sf_5/12"/>
</dbReference>
<dbReference type="CDD" id="cd21177">
    <property type="entry name" value="LPMO_AA10"/>
    <property type="match status" value="1"/>
</dbReference>
<dbReference type="SUPFAM" id="SSF51055">
    <property type="entry name" value="Carbohydrate binding domain"/>
    <property type="match status" value="1"/>
</dbReference>
<keyword evidence="4" id="KW-0119">Carbohydrate metabolism</keyword>
<keyword evidence="8" id="KW-0503">Monooxygenase</keyword>
<dbReference type="PROSITE" id="PS50853">
    <property type="entry name" value="FN3"/>
    <property type="match status" value="1"/>
</dbReference>
<feature type="domain" description="Fibronectin type-III" evidence="7">
    <location>
        <begin position="228"/>
        <end position="318"/>
    </location>
</feature>
<comment type="caution">
    <text evidence="8">The sequence shown here is derived from an EMBL/GenBank/DDBJ whole genome shotgun (WGS) entry which is preliminary data.</text>
</comment>
<dbReference type="InterPro" id="IPR003610">
    <property type="entry name" value="CBM5/12"/>
</dbReference>
<evidence type="ECO:0000256" key="1">
    <source>
        <dbReference type="ARBA" id="ARBA00022729"/>
    </source>
</evidence>
<dbReference type="EMBL" id="JBBMFV010000001">
    <property type="protein sequence ID" value="MEO3939548.1"/>
    <property type="molecule type" value="Genomic_DNA"/>
</dbReference>
<keyword evidence="8" id="KW-0560">Oxidoreductase</keyword>
<keyword evidence="2" id="KW-0378">Hydrolase</keyword>
<dbReference type="CDD" id="cd12214">
    <property type="entry name" value="ChiA1_BD"/>
    <property type="match status" value="1"/>
</dbReference>
<evidence type="ECO:0000256" key="5">
    <source>
        <dbReference type="SAM" id="MobiDB-lite"/>
    </source>
</evidence>
<dbReference type="PANTHER" id="PTHR34823">
    <property type="entry name" value="GLCNAC-BINDING PROTEIN A"/>
    <property type="match status" value="1"/>
</dbReference>
<evidence type="ECO:0000256" key="3">
    <source>
        <dbReference type="ARBA" id="ARBA00023295"/>
    </source>
</evidence>
<gene>
    <name evidence="8" type="ORF">V3C41_00525</name>
</gene>
<feature type="compositionally biased region" description="Polar residues" evidence="5">
    <location>
        <begin position="307"/>
        <end position="317"/>
    </location>
</feature>
<dbReference type="GO" id="GO:0004497">
    <property type="term" value="F:monooxygenase activity"/>
    <property type="evidence" value="ECO:0007669"/>
    <property type="project" value="UniProtKB-KW"/>
</dbReference>
<dbReference type="Pfam" id="PF00041">
    <property type="entry name" value="fn3"/>
    <property type="match status" value="1"/>
</dbReference>
<dbReference type="Gene3D" id="2.70.50.50">
    <property type="entry name" value="chitin-binding protein cbp21"/>
    <property type="match status" value="1"/>
</dbReference>
<dbReference type="Proteomes" id="UP001448614">
    <property type="component" value="Unassembled WGS sequence"/>
</dbReference>
<reference evidence="8 9" key="1">
    <citation type="journal article" date="2024" name="Appl. Microbiol. Biotechnol.">
        <title>Biosynthetic gene clusters with biotechnological applications in novel Antarctic isolates from Actinomycetota.</title>
        <authorList>
            <person name="Bruna P."/>
            <person name="Nunez-Montero K."/>
            <person name="Contreras M.J."/>
            <person name="Leal K."/>
            <person name="Garcia M."/>
            <person name="Abanto M."/>
            <person name="Barrientos L."/>
        </authorList>
    </citation>
    <scope>NUCLEOTIDE SEQUENCE [LARGE SCALE GENOMIC DNA]</scope>
    <source>
        <strain evidence="8 9">Se16.17</strain>
    </source>
</reference>
<dbReference type="Pfam" id="PF02839">
    <property type="entry name" value="CBM_5_12"/>
    <property type="match status" value="1"/>
</dbReference>
<dbReference type="InterPro" id="IPR004302">
    <property type="entry name" value="Cellulose/chitin-bd_N"/>
</dbReference>
<proteinExistence type="predicted"/>
<dbReference type="CDD" id="cd00063">
    <property type="entry name" value="FN3"/>
    <property type="match status" value="1"/>
</dbReference>
<dbReference type="InterPro" id="IPR013783">
    <property type="entry name" value="Ig-like_fold"/>
</dbReference>
<dbReference type="SUPFAM" id="SSF49265">
    <property type="entry name" value="Fibronectin type III"/>
    <property type="match status" value="1"/>
</dbReference>
<dbReference type="Gene3D" id="2.10.10.20">
    <property type="entry name" value="Carbohydrate-binding module superfamily 5/12"/>
    <property type="match status" value="1"/>
</dbReference>
<keyword evidence="4" id="KW-0624">Polysaccharide degradation</keyword>
<dbReference type="Gene3D" id="2.60.40.10">
    <property type="entry name" value="Immunoglobulins"/>
    <property type="match status" value="1"/>
</dbReference>
<accession>A0ABV0GM03</accession>
<evidence type="ECO:0000259" key="7">
    <source>
        <dbReference type="PROSITE" id="PS50853"/>
    </source>
</evidence>
<keyword evidence="3" id="KW-0326">Glycosidase</keyword>
<evidence type="ECO:0000256" key="4">
    <source>
        <dbReference type="ARBA" id="ARBA00023326"/>
    </source>
</evidence>
<evidence type="ECO:0000313" key="8">
    <source>
        <dbReference type="EMBL" id="MEO3939548.1"/>
    </source>
</evidence>
<dbReference type="SUPFAM" id="SSF81296">
    <property type="entry name" value="E set domains"/>
    <property type="match status" value="1"/>
</dbReference>
<dbReference type="InterPro" id="IPR003961">
    <property type="entry name" value="FN3_dom"/>
</dbReference>
<keyword evidence="1 6" id="KW-0732">Signal</keyword>
<name>A0ABV0GM03_PAENI</name>
<dbReference type="PANTHER" id="PTHR34823:SF1">
    <property type="entry name" value="CHITIN-BINDING TYPE-4 DOMAIN-CONTAINING PROTEIN"/>
    <property type="match status" value="1"/>
</dbReference>
<dbReference type="SMART" id="SM00495">
    <property type="entry name" value="ChtBD3"/>
    <property type="match status" value="1"/>
</dbReference>
<dbReference type="RefSeq" id="WP_347781535.1">
    <property type="nucleotide sequence ID" value="NZ_JBBMFV010000001.1"/>
</dbReference>